<dbReference type="WBParaSite" id="ACRNAN_scaffold17301.g21949.t1">
    <property type="protein sequence ID" value="ACRNAN_scaffold17301.g21949.t1"/>
    <property type="gene ID" value="ACRNAN_scaffold17301.g21949"/>
</dbReference>
<keyword evidence="4" id="KW-0472">Membrane</keyword>
<dbReference type="AlphaFoldDB" id="A0A914D2S4"/>
<dbReference type="GO" id="GO:0016020">
    <property type="term" value="C:membrane"/>
    <property type="evidence" value="ECO:0007669"/>
    <property type="project" value="UniProtKB-SubCell"/>
</dbReference>
<evidence type="ECO:0000256" key="1">
    <source>
        <dbReference type="ARBA" id="ARBA00004370"/>
    </source>
</evidence>
<dbReference type="Proteomes" id="UP000887540">
    <property type="component" value="Unplaced"/>
</dbReference>
<reference evidence="7" key="1">
    <citation type="submission" date="2022-11" db="UniProtKB">
        <authorList>
            <consortium name="WormBaseParasite"/>
        </authorList>
    </citation>
    <scope>IDENTIFICATION</scope>
</reference>
<evidence type="ECO:0000259" key="5">
    <source>
        <dbReference type="Pfam" id="PF01094"/>
    </source>
</evidence>
<evidence type="ECO:0000256" key="4">
    <source>
        <dbReference type="ARBA" id="ARBA00023136"/>
    </source>
</evidence>
<keyword evidence="3" id="KW-1133">Transmembrane helix</keyword>
<dbReference type="SUPFAM" id="SSF53822">
    <property type="entry name" value="Periplasmic binding protein-like I"/>
    <property type="match status" value="1"/>
</dbReference>
<organism evidence="6 7">
    <name type="scientific">Acrobeloides nanus</name>
    <dbReference type="NCBI Taxonomy" id="290746"/>
    <lineage>
        <taxon>Eukaryota</taxon>
        <taxon>Metazoa</taxon>
        <taxon>Ecdysozoa</taxon>
        <taxon>Nematoda</taxon>
        <taxon>Chromadorea</taxon>
        <taxon>Rhabditida</taxon>
        <taxon>Tylenchina</taxon>
        <taxon>Cephalobomorpha</taxon>
        <taxon>Cephaloboidea</taxon>
        <taxon>Cephalobidae</taxon>
        <taxon>Acrobeloides</taxon>
    </lineage>
</organism>
<dbReference type="InterPro" id="IPR028082">
    <property type="entry name" value="Peripla_BP_I"/>
</dbReference>
<keyword evidence="2" id="KW-0812">Transmembrane</keyword>
<evidence type="ECO:0000313" key="6">
    <source>
        <dbReference type="Proteomes" id="UP000887540"/>
    </source>
</evidence>
<dbReference type="InterPro" id="IPR001828">
    <property type="entry name" value="ANF_lig-bd_rcpt"/>
</dbReference>
<evidence type="ECO:0000256" key="3">
    <source>
        <dbReference type="ARBA" id="ARBA00022989"/>
    </source>
</evidence>
<feature type="domain" description="Receptor ligand binding region" evidence="5">
    <location>
        <begin position="3"/>
        <end position="161"/>
    </location>
</feature>
<evidence type="ECO:0000256" key="2">
    <source>
        <dbReference type="ARBA" id="ARBA00022692"/>
    </source>
</evidence>
<evidence type="ECO:0000313" key="7">
    <source>
        <dbReference type="WBParaSite" id="ACRNAN_scaffold17301.g21949.t1"/>
    </source>
</evidence>
<dbReference type="Pfam" id="PF01094">
    <property type="entry name" value="ANF_receptor"/>
    <property type="match status" value="1"/>
</dbReference>
<proteinExistence type="predicted"/>
<sequence>MTREFMQATFKVNMNNAEYVYILPWLQSGTKDSSPWVGASGEMLQQVKDHYANAIIIDDVNGFDDTIVENFMKRVEKYGMSRADIDVTNIYGYINLFDALKLYAVAARKAYETSKHNITYIKNGNIIWNNMRRTSFEGVGTTGGSLGTVIMDDLADRVPLFAAFYISPTRDTVLK</sequence>
<dbReference type="Gene3D" id="3.40.50.2300">
    <property type="match status" value="2"/>
</dbReference>
<comment type="subcellular location">
    <subcellularLocation>
        <location evidence="1">Membrane</location>
    </subcellularLocation>
</comment>
<name>A0A914D2S4_9BILA</name>
<protein>
    <submittedName>
        <fullName evidence="7">Receptor ligand binding region domain-containing protein</fullName>
    </submittedName>
</protein>
<accession>A0A914D2S4</accession>
<keyword evidence="6" id="KW-1185">Reference proteome</keyword>